<protein>
    <submittedName>
        <fullName evidence="2">Helix-turn-helix domain-containing protein</fullName>
    </submittedName>
</protein>
<name>A0ABU2GWM2_9ACTN</name>
<organism evidence="2 3">
    <name type="scientific">Gordonia westfalica</name>
    <dbReference type="NCBI Taxonomy" id="158898"/>
    <lineage>
        <taxon>Bacteria</taxon>
        <taxon>Bacillati</taxon>
        <taxon>Actinomycetota</taxon>
        <taxon>Actinomycetes</taxon>
        <taxon>Mycobacteriales</taxon>
        <taxon>Gordoniaceae</taxon>
        <taxon>Gordonia</taxon>
    </lineage>
</organism>
<comment type="caution">
    <text evidence="2">The sequence shown here is derived from an EMBL/GenBank/DDBJ whole genome shotgun (WGS) entry which is preliminary data.</text>
</comment>
<evidence type="ECO:0000256" key="1">
    <source>
        <dbReference type="SAM" id="MobiDB-lite"/>
    </source>
</evidence>
<gene>
    <name evidence="2" type="ORF">RD149_16220</name>
</gene>
<dbReference type="InterPro" id="IPR009061">
    <property type="entry name" value="DNA-bd_dom_put_sf"/>
</dbReference>
<evidence type="ECO:0000313" key="3">
    <source>
        <dbReference type="Proteomes" id="UP001265083"/>
    </source>
</evidence>
<feature type="region of interest" description="Disordered" evidence="1">
    <location>
        <begin position="1"/>
        <end position="20"/>
    </location>
</feature>
<sequence>MADIEGAGKTPDRPDQSVSALPKLVTPAEVAAMLHTTTAALSQDRYLGQGIPYVKHGRKVLYRWEDLHSYLAANTVNPGAA</sequence>
<proteinExistence type="predicted"/>
<dbReference type="Proteomes" id="UP001265083">
    <property type="component" value="Unassembled WGS sequence"/>
</dbReference>
<keyword evidence="3" id="KW-1185">Reference proteome</keyword>
<dbReference type="EMBL" id="JAVLUS010000013">
    <property type="protein sequence ID" value="MDS1115305.1"/>
    <property type="molecule type" value="Genomic_DNA"/>
</dbReference>
<reference evidence="2 3" key="1">
    <citation type="submission" date="2023-08" db="EMBL/GenBank/DDBJ databases">
        <title>Bioegradation of LLDPE and BLDPE plastic by marine bacteria from coast plastic debris.</title>
        <authorList>
            <person name="Rong Z."/>
        </authorList>
    </citation>
    <scope>NUCLEOTIDE SEQUENCE [LARGE SCALE GENOMIC DNA]</scope>
    <source>
        <strain evidence="2 3">Z-2</strain>
    </source>
</reference>
<evidence type="ECO:0000313" key="2">
    <source>
        <dbReference type="EMBL" id="MDS1115305.1"/>
    </source>
</evidence>
<dbReference type="RefSeq" id="WP_310951303.1">
    <property type="nucleotide sequence ID" value="NZ_JAVLUS010000013.1"/>
</dbReference>
<accession>A0ABU2GWM2</accession>
<dbReference type="SUPFAM" id="SSF46955">
    <property type="entry name" value="Putative DNA-binding domain"/>
    <property type="match status" value="1"/>
</dbReference>